<keyword evidence="1" id="KW-0238">DNA-binding</keyword>
<sequence>MDTIDPDSSSVPEVTTLTEVTSLDSTPLHSSTPLQIKQETLMACGLSPSQSAGSVESTRFIHILKAPTSPTKRLEEDSLTYLNQGQPYLVEMLCLDPVEAGAKFEGQYLKVKRPTLLDMLNGCDFTLVYRLK</sequence>
<dbReference type="InterPro" id="IPR007604">
    <property type="entry name" value="CP2"/>
</dbReference>
<evidence type="ECO:0000313" key="4">
    <source>
        <dbReference type="Proteomes" id="UP001163046"/>
    </source>
</evidence>
<name>A0A9W9Z6N8_9CNID</name>
<dbReference type="GO" id="GO:0003677">
    <property type="term" value="F:DNA binding"/>
    <property type="evidence" value="ECO:0007669"/>
    <property type="project" value="UniProtKB-KW"/>
</dbReference>
<feature type="domain" description="Grh/CP2 DB" evidence="2">
    <location>
        <begin position="56"/>
        <end position="132"/>
    </location>
</feature>
<dbReference type="PROSITE" id="PS51968">
    <property type="entry name" value="GRH_CP2_DB"/>
    <property type="match status" value="1"/>
</dbReference>
<evidence type="ECO:0000313" key="3">
    <source>
        <dbReference type="EMBL" id="KAJ7376112.1"/>
    </source>
</evidence>
<dbReference type="GO" id="GO:0005634">
    <property type="term" value="C:nucleus"/>
    <property type="evidence" value="ECO:0007669"/>
    <property type="project" value="UniProtKB-SubCell"/>
</dbReference>
<protein>
    <recommendedName>
        <fullName evidence="2">Grh/CP2 DB domain-containing protein</fullName>
    </recommendedName>
</protein>
<proteinExistence type="predicted"/>
<comment type="subcellular location">
    <subcellularLocation>
        <location evidence="1">Nucleus</location>
    </subcellularLocation>
</comment>
<dbReference type="Proteomes" id="UP001163046">
    <property type="component" value="Unassembled WGS sequence"/>
</dbReference>
<keyword evidence="4" id="KW-1185">Reference proteome</keyword>
<keyword evidence="1" id="KW-0539">Nucleus</keyword>
<accession>A0A9W9Z6N8</accession>
<gene>
    <name evidence="3" type="ORF">OS493_036876</name>
</gene>
<reference evidence="3" key="1">
    <citation type="submission" date="2023-01" db="EMBL/GenBank/DDBJ databases">
        <title>Genome assembly of the deep-sea coral Lophelia pertusa.</title>
        <authorList>
            <person name="Herrera S."/>
            <person name="Cordes E."/>
        </authorList>
    </citation>
    <scope>NUCLEOTIDE SEQUENCE</scope>
    <source>
        <strain evidence="3">USNM1676648</strain>
        <tissue evidence="3">Polyp</tissue>
    </source>
</reference>
<dbReference type="Pfam" id="PF04516">
    <property type="entry name" value="CP2"/>
    <property type="match status" value="1"/>
</dbReference>
<organism evidence="3 4">
    <name type="scientific">Desmophyllum pertusum</name>
    <dbReference type="NCBI Taxonomy" id="174260"/>
    <lineage>
        <taxon>Eukaryota</taxon>
        <taxon>Metazoa</taxon>
        <taxon>Cnidaria</taxon>
        <taxon>Anthozoa</taxon>
        <taxon>Hexacorallia</taxon>
        <taxon>Scleractinia</taxon>
        <taxon>Caryophylliina</taxon>
        <taxon>Caryophylliidae</taxon>
        <taxon>Desmophyllum</taxon>
    </lineage>
</organism>
<evidence type="ECO:0000256" key="1">
    <source>
        <dbReference type="PROSITE-ProRule" id="PRU01313"/>
    </source>
</evidence>
<evidence type="ECO:0000259" key="2">
    <source>
        <dbReference type="PROSITE" id="PS51968"/>
    </source>
</evidence>
<dbReference type="EMBL" id="MU826414">
    <property type="protein sequence ID" value="KAJ7376112.1"/>
    <property type="molecule type" value="Genomic_DNA"/>
</dbReference>
<dbReference type="OrthoDB" id="9996779at2759"/>
<comment type="caution">
    <text evidence="3">The sequence shown here is derived from an EMBL/GenBank/DDBJ whole genome shotgun (WGS) entry which is preliminary data.</text>
</comment>
<dbReference type="AlphaFoldDB" id="A0A9W9Z6N8"/>